<proteinExistence type="inferred from homology"/>
<dbReference type="SUPFAM" id="SSF52467">
    <property type="entry name" value="DHS-like NAD/FAD-binding domain"/>
    <property type="match status" value="1"/>
</dbReference>
<dbReference type="InterPro" id="IPR012001">
    <property type="entry name" value="Thiamin_PyroP_enz_TPP-bd_dom"/>
</dbReference>
<dbReference type="Proteomes" id="UP000295281">
    <property type="component" value="Unassembled WGS sequence"/>
</dbReference>
<keyword evidence="9" id="KW-1185">Reference proteome</keyword>
<dbReference type="Pfam" id="PF02775">
    <property type="entry name" value="TPP_enzyme_C"/>
    <property type="match status" value="1"/>
</dbReference>
<feature type="domain" description="Thiamine pyrophosphate enzyme N-terminal TPP-binding" evidence="7">
    <location>
        <begin position="27"/>
        <end position="129"/>
    </location>
</feature>
<dbReference type="OrthoDB" id="2443624at2"/>
<accession>A0A4R6UY96</accession>
<evidence type="ECO:0000259" key="7">
    <source>
        <dbReference type="Pfam" id="PF02776"/>
    </source>
</evidence>
<evidence type="ECO:0000313" key="8">
    <source>
        <dbReference type="EMBL" id="TDQ52280.1"/>
    </source>
</evidence>
<dbReference type="SUPFAM" id="SSF52518">
    <property type="entry name" value="Thiamin diphosphate-binding fold (THDP-binding)"/>
    <property type="match status" value="2"/>
</dbReference>
<feature type="domain" description="Thiamine pyrophosphate enzyme central" evidence="5">
    <location>
        <begin position="219"/>
        <end position="356"/>
    </location>
</feature>
<evidence type="ECO:0000313" key="9">
    <source>
        <dbReference type="Proteomes" id="UP000295281"/>
    </source>
</evidence>
<dbReference type="GO" id="GO:0050660">
    <property type="term" value="F:flavin adenine dinucleotide binding"/>
    <property type="evidence" value="ECO:0007669"/>
    <property type="project" value="TreeGrafter"/>
</dbReference>
<dbReference type="CDD" id="cd02002">
    <property type="entry name" value="TPP_BFDC"/>
    <property type="match status" value="1"/>
</dbReference>
<dbReference type="CDD" id="cd07035">
    <property type="entry name" value="TPP_PYR_POX_like"/>
    <property type="match status" value="1"/>
</dbReference>
<feature type="compositionally biased region" description="Low complexity" evidence="4">
    <location>
        <begin position="12"/>
        <end position="23"/>
    </location>
</feature>
<dbReference type="PANTHER" id="PTHR18968:SF86">
    <property type="entry name" value="ACETOLACTATE SYNTHASE LARGE SUBUNIT ILVX-RELATED"/>
    <property type="match status" value="1"/>
</dbReference>
<feature type="domain" description="Thiamine pyrophosphate enzyme TPP-binding" evidence="6">
    <location>
        <begin position="441"/>
        <end position="615"/>
    </location>
</feature>
<dbReference type="GO" id="GO:0000287">
    <property type="term" value="F:magnesium ion binding"/>
    <property type="evidence" value="ECO:0007669"/>
    <property type="project" value="InterPro"/>
</dbReference>
<comment type="caution">
    <text evidence="8">The sequence shown here is derived from an EMBL/GenBank/DDBJ whole genome shotgun (WGS) entry which is preliminary data.</text>
</comment>
<evidence type="ECO:0000256" key="1">
    <source>
        <dbReference type="ARBA" id="ARBA00007812"/>
    </source>
</evidence>
<evidence type="ECO:0000259" key="5">
    <source>
        <dbReference type="Pfam" id="PF00205"/>
    </source>
</evidence>
<dbReference type="PANTHER" id="PTHR18968">
    <property type="entry name" value="THIAMINE PYROPHOSPHATE ENZYMES"/>
    <property type="match status" value="1"/>
</dbReference>
<dbReference type="Gene3D" id="3.40.50.970">
    <property type="match status" value="2"/>
</dbReference>
<dbReference type="GO" id="GO:0003984">
    <property type="term" value="F:acetolactate synthase activity"/>
    <property type="evidence" value="ECO:0007669"/>
    <property type="project" value="TreeGrafter"/>
</dbReference>
<dbReference type="InterPro" id="IPR011766">
    <property type="entry name" value="TPP_enzyme_TPP-bd"/>
</dbReference>
<evidence type="ECO:0000259" key="6">
    <source>
        <dbReference type="Pfam" id="PF02775"/>
    </source>
</evidence>
<comment type="similarity">
    <text evidence="1 3">Belongs to the TPP enzyme family.</text>
</comment>
<dbReference type="AlphaFoldDB" id="A0A4R6UY96"/>
<evidence type="ECO:0000256" key="3">
    <source>
        <dbReference type="RuleBase" id="RU362132"/>
    </source>
</evidence>
<name>A0A4R6UY96_9ACTN</name>
<dbReference type="Pfam" id="PF02776">
    <property type="entry name" value="TPP_enzyme_N"/>
    <property type="match status" value="1"/>
</dbReference>
<dbReference type="EMBL" id="SNYN01000007">
    <property type="protein sequence ID" value="TDQ52280.1"/>
    <property type="molecule type" value="Genomic_DNA"/>
</dbReference>
<dbReference type="InterPro" id="IPR029035">
    <property type="entry name" value="DHS-like_NAD/FAD-binding_dom"/>
</dbReference>
<sequence length="646" mass="69998">MTRIFDEKTAATRTTGLPQTPGGQPLGRDVIFDYLRAAGIDSVFGVPGTNEIPIIDGTDADGEGGITYVPCLHENIAMGAAMGYARATGRPGVVELHVTPGAGHGLGNLFNAHKSHIPVVVLCGQQHSNLLIQEPLLASDLVQVARQYTKWAYEVRGPDEMGMAMQRAIKTALAPPTGPVFLSIPWEFTIQPVETPSDSAARGRTTRIASGFTGDLSEIRRAAVALAGSARPIVVAGDGVGAADAWDELRELVEAINAPVYTEPLSSYMNYPNSLPHWQGPLPSTQEGMREVFRLHDHAFLCGFNGQAQVVVFDWDDGPLIPDGVRQIYLHNDPWEIGKNYYGEMAILGDIKTTLPVLTREVGECQSPVDRKAAEARGERIREIDDAQRKGVADRLRAAESSVRDRQIPATLVAKCLADLQESRNLSLTFVDEAISDSPAFQTHLRFDRPTGYLGSEGGSLGYSMPASLGVRKALGENEVVVNAVGDGSALFYPQSWWTAHRLGLAILYIVMNNGEYKTLMSGLKEIWDVYGWHSTGYPKFPEYLALDGESVPGPRASGESVGGVPDAKRGVDYVHLAGAYGIGGRRVSRYADLETSLAEGLDQVAKGRSYLVEVLTDDKLPSRERAQDFTAFGPPVRFSEFFGPM</sequence>
<dbReference type="InterPro" id="IPR029061">
    <property type="entry name" value="THDP-binding"/>
</dbReference>
<feature type="compositionally biased region" description="Basic and acidic residues" evidence="4">
    <location>
        <begin position="1"/>
        <end position="10"/>
    </location>
</feature>
<dbReference type="InterPro" id="IPR012000">
    <property type="entry name" value="Thiamin_PyroP_enz_cen_dom"/>
</dbReference>
<gene>
    <name evidence="8" type="ORF">EV190_107112</name>
</gene>
<keyword evidence="2 3" id="KW-0786">Thiamine pyrophosphate</keyword>
<organism evidence="8 9">
    <name type="scientific">Actinorugispora endophytica</name>
    <dbReference type="NCBI Taxonomy" id="1605990"/>
    <lineage>
        <taxon>Bacteria</taxon>
        <taxon>Bacillati</taxon>
        <taxon>Actinomycetota</taxon>
        <taxon>Actinomycetes</taxon>
        <taxon>Streptosporangiales</taxon>
        <taxon>Nocardiopsidaceae</taxon>
        <taxon>Actinorugispora</taxon>
    </lineage>
</organism>
<evidence type="ECO:0000256" key="2">
    <source>
        <dbReference type="ARBA" id="ARBA00023052"/>
    </source>
</evidence>
<feature type="region of interest" description="Disordered" evidence="4">
    <location>
        <begin position="1"/>
        <end position="23"/>
    </location>
</feature>
<dbReference type="RefSeq" id="WP_133741625.1">
    <property type="nucleotide sequence ID" value="NZ_SNYN01000007.1"/>
</dbReference>
<evidence type="ECO:0000256" key="4">
    <source>
        <dbReference type="SAM" id="MobiDB-lite"/>
    </source>
</evidence>
<reference evidence="8 9" key="1">
    <citation type="submission" date="2019-03" db="EMBL/GenBank/DDBJ databases">
        <title>Genomic Encyclopedia of Type Strains, Phase IV (KMG-IV): sequencing the most valuable type-strain genomes for metagenomic binning, comparative biology and taxonomic classification.</title>
        <authorList>
            <person name="Goeker M."/>
        </authorList>
    </citation>
    <scope>NUCLEOTIDE SEQUENCE [LARGE SCALE GENOMIC DNA]</scope>
    <source>
        <strain evidence="8 9">DSM 46770</strain>
    </source>
</reference>
<dbReference type="GO" id="GO:0030976">
    <property type="term" value="F:thiamine pyrophosphate binding"/>
    <property type="evidence" value="ECO:0007669"/>
    <property type="project" value="InterPro"/>
</dbReference>
<dbReference type="InterPro" id="IPR045229">
    <property type="entry name" value="TPP_enz"/>
</dbReference>
<protein>
    <submittedName>
        <fullName evidence="8">Benzoylformate decarboxylase</fullName>
    </submittedName>
</protein>
<dbReference type="Gene3D" id="3.40.50.1220">
    <property type="entry name" value="TPP-binding domain"/>
    <property type="match status" value="1"/>
</dbReference>
<dbReference type="Pfam" id="PF00205">
    <property type="entry name" value="TPP_enzyme_M"/>
    <property type="match status" value="1"/>
</dbReference>